<feature type="transmembrane region" description="Helical" evidence="7">
    <location>
        <begin position="68"/>
        <end position="91"/>
    </location>
</feature>
<name>A0ABS7SDT1_9MICO</name>
<keyword evidence="6 7" id="KW-0472">Membrane</keyword>
<dbReference type="PANTHER" id="PTHR32243">
    <property type="entry name" value="MALTOSE TRANSPORT SYSTEM PERMEASE-RELATED"/>
    <property type="match status" value="1"/>
</dbReference>
<sequence length="274" mass="29377">MRTRTVGLSVTGLIVAVVYLIPVYWMVATSLKETGDVFNSPPDLVPSPPTLAAYRDAVFGDSAVLQGIWSSTIITIPTLLLTLALAVPAAYGLARFSLRVNGVVMLLMLAAQMLPTISLALPMFAIFSDYGLVDTYAGLIIANTSLALPFAVVMLRPYMLAIPQDLMDAGLLDGCTGFRAFWKIGLPLVQPGLVMVATLTFVMTWGEFVFGLTLATSDAIQPITVVLNRFVAQFGTQWTNLMAVSTIIAIPIIVIFVLLQKYVVAGISEGGIKD</sequence>
<dbReference type="EMBL" id="JAGSHT010000016">
    <property type="protein sequence ID" value="MBZ2197904.1"/>
    <property type="molecule type" value="Genomic_DNA"/>
</dbReference>
<comment type="subcellular location">
    <subcellularLocation>
        <location evidence="1 7">Cell membrane</location>
        <topology evidence="1 7">Multi-pass membrane protein</topology>
    </subcellularLocation>
</comment>
<feature type="transmembrane region" description="Helical" evidence="7">
    <location>
        <begin position="139"/>
        <end position="159"/>
    </location>
</feature>
<comment type="caution">
    <text evidence="9">The sequence shown here is derived from an EMBL/GenBank/DDBJ whole genome shotgun (WGS) entry which is preliminary data.</text>
</comment>
<evidence type="ECO:0000256" key="3">
    <source>
        <dbReference type="ARBA" id="ARBA00022475"/>
    </source>
</evidence>
<keyword evidence="10" id="KW-1185">Reference proteome</keyword>
<feature type="transmembrane region" description="Helical" evidence="7">
    <location>
        <begin position="103"/>
        <end position="127"/>
    </location>
</feature>
<dbReference type="InterPro" id="IPR035906">
    <property type="entry name" value="MetI-like_sf"/>
</dbReference>
<dbReference type="Proteomes" id="UP000826651">
    <property type="component" value="Unassembled WGS sequence"/>
</dbReference>
<dbReference type="PROSITE" id="PS50928">
    <property type="entry name" value="ABC_TM1"/>
    <property type="match status" value="1"/>
</dbReference>
<protein>
    <submittedName>
        <fullName evidence="9">Carbohydrate ABC transporter permease</fullName>
    </submittedName>
</protein>
<evidence type="ECO:0000256" key="7">
    <source>
        <dbReference type="RuleBase" id="RU363032"/>
    </source>
</evidence>
<feature type="transmembrane region" description="Helical" evidence="7">
    <location>
        <begin position="180"/>
        <end position="202"/>
    </location>
</feature>
<keyword evidence="2 7" id="KW-0813">Transport</keyword>
<evidence type="ECO:0000256" key="4">
    <source>
        <dbReference type="ARBA" id="ARBA00022692"/>
    </source>
</evidence>
<keyword evidence="5 7" id="KW-1133">Transmembrane helix</keyword>
<evidence type="ECO:0000256" key="1">
    <source>
        <dbReference type="ARBA" id="ARBA00004651"/>
    </source>
</evidence>
<dbReference type="RefSeq" id="WP_223408167.1">
    <property type="nucleotide sequence ID" value="NZ_JAGSHT010000016.1"/>
</dbReference>
<reference evidence="9 10" key="1">
    <citation type="submission" date="2021-04" db="EMBL/GenBank/DDBJ databases">
        <title>Ruania sp. nov., isolated from sandy soil of mangrove forest.</title>
        <authorList>
            <person name="Ge X."/>
            <person name="Huang R."/>
            <person name="Liu W."/>
        </authorList>
    </citation>
    <scope>NUCLEOTIDE SEQUENCE [LARGE SCALE GENOMIC DNA]</scope>
    <source>
        <strain evidence="9 10">N2-46</strain>
    </source>
</reference>
<dbReference type="InterPro" id="IPR000515">
    <property type="entry name" value="MetI-like"/>
</dbReference>
<dbReference type="PANTHER" id="PTHR32243:SF18">
    <property type="entry name" value="INNER MEMBRANE ABC TRANSPORTER PERMEASE PROTEIN YCJP"/>
    <property type="match status" value="1"/>
</dbReference>
<evidence type="ECO:0000256" key="5">
    <source>
        <dbReference type="ARBA" id="ARBA00022989"/>
    </source>
</evidence>
<feature type="transmembrane region" description="Helical" evidence="7">
    <location>
        <begin position="7"/>
        <end position="27"/>
    </location>
</feature>
<dbReference type="InterPro" id="IPR050901">
    <property type="entry name" value="BP-dep_ABC_trans_perm"/>
</dbReference>
<proteinExistence type="inferred from homology"/>
<evidence type="ECO:0000313" key="10">
    <source>
        <dbReference type="Proteomes" id="UP000826651"/>
    </source>
</evidence>
<feature type="domain" description="ABC transmembrane type-1" evidence="8">
    <location>
        <begin position="68"/>
        <end position="259"/>
    </location>
</feature>
<evidence type="ECO:0000313" key="9">
    <source>
        <dbReference type="EMBL" id="MBZ2197904.1"/>
    </source>
</evidence>
<dbReference type="Pfam" id="PF00528">
    <property type="entry name" value="BPD_transp_1"/>
    <property type="match status" value="1"/>
</dbReference>
<comment type="similarity">
    <text evidence="7">Belongs to the binding-protein-dependent transport system permease family.</text>
</comment>
<evidence type="ECO:0000256" key="6">
    <source>
        <dbReference type="ARBA" id="ARBA00023136"/>
    </source>
</evidence>
<dbReference type="Gene3D" id="1.10.3720.10">
    <property type="entry name" value="MetI-like"/>
    <property type="match status" value="1"/>
</dbReference>
<organism evidence="9 10">
    <name type="scientific">Occultella gossypii</name>
    <dbReference type="NCBI Taxonomy" id="2800820"/>
    <lineage>
        <taxon>Bacteria</taxon>
        <taxon>Bacillati</taxon>
        <taxon>Actinomycetota</taxon>
        <taxon>Actinomycetes</taxon>
        <taxon>Micrococcales</taxon>
        <taxon>Ruaniaceae</taxon>
        <taxon>Occultella</taxon>
    </lineage>
</organism>
<evidence type="ECO:0000256" key="2">
    <source>
        <dbReference type="ARBA" id="ARBA00022448"/>
    </source>
</evidence>
<evidence type="ECO:0000259" key="8">
    <source>
        <dbReference type="PROSITE" id="PS50928"/>
    </source>
</evidence>
<feature type="transmembrane region" description="Helical" evidence="7">
    <location>
        <begin position="239"/>
        <end position="259"/>
    </location>
</feature>
<dbReference type="SUPFAM" id="SSF161098">
    <property type="entry name" value="MetI-like"/>
    <property type="match status" value="1"/>
</dbReference>
<accession>A0ABS7SDT1</accession>
<gene>
    <name evidence="9" type="ORF">KCQ71_17220</name>
</gene>
<dbReference type="CDD" id="cd06261">
    <property type="entry name" value="TM_PBP2"/>
    <property type="match status" value="1"/>
</dbReference>
<keyword evidence="4 7" id="KW-0812">Transmembrane</keyword>
<keyword evidence="3" id="KW-1003">Cell membrane</keyword>